<reference evidence="3" key="1">
    <citation type="submission" date="2013-09" db="EMBL/GenBank/DDBJ databases">
        <title>The Genome Sequence of Anopheles maculatus species B.</title>
        <authorList>
            <consortium name="The Broad Institute Genomics Platform"/>
            <person name="Neafsey D.E."/>
            <person name="Besansky N."/>
            <person name="Howell P."/>
            <person name="Walton C."/>
            <person name="Young S.K."/>
            <person name="Zeng Q."/>
            <person name="Gargeya S."/>
            <person name="Fitzgerald M."/>
            <person name="Haas B."/>
            <person name="Abouelleil A."/>
            <person name="Allen A.W."/>
            <person name="Alvarado L."/>
            <person name="Arachchi H.M."/>
            <person name="Berlin A.M."/>
            <person name="Chapman S.B."/>
            <person name="Gainer-Dewar J."/>
            <person name="Goldberg J."/>
            <person name="Griggs A."/>
            <person name="Gujja S."/>
            <person name="Hansen M."/>
            <person name="Howarth C."/>
            <person name="Imamovic A."/>
            <person name="Ireland A."/>
            <person name="Larimer J."/>
            <person name="McCowan C."/>
            <person name="Murphy C."/>
            <person name="Pearson M."/>
            <person name="Poon T.W."/>
            <person name="Priest M."/>
            <person name="Roberts A."/>
            <person name="Saif S."/>
            <person name="Shea T."/>
            <person name="Sisk P."/>
            <person name="Sykes S."/>
            <person name="Wortman J."/>
            <person name="Nusbaum C."/>
            <person name="Birren B."/>
        </authorList>
    </citation>
    <scope>NUCLEOTIDE SEQUENCE [LARGE SCALE GENOMIC DNA]</scope>
    <source>
        <strain evidence="3">maculatus3</strain>
    </source>
</reference>
<name>A0A182S8B1_9DIPT</name>
<feature type="signal peptide" evidence="1">
    <location>
        <begin position="1"/>
        <end position="33"/>
    </location>
</feature>
<evidence type="ECO:0000256" key="1">
    <source>
        <dbReference type="SAM" id="SignalP"/>
    </source>
</evidence>
<protein>
    <submittedName>
        <fullName evidence="2">Uncharacterized protein</fullName>
    </submittedName>
</protein>
<proteinExistence type="predicted"/>
<evidence type="ECO:0000313" key="3">
    <source>
        <dbReference type="Proteomes" id="UP000075901"/>
    </source>
</evidence>
<dbReference type="Proteomes" id="UP000075901">
    <property type="component" value="Unassembled WGS sequence"/>
</dbReference>
<dbReference type="AlphaFoldDB" id="A0A182S8B1"/>
<evidence type="ECO:0000313" key="2">
    <source>
        <dbReference type="EnsemblMetazoa" id="AMAM001702-PA"/>
    </source>
</evidence>
<reference evidence="2" key="2">
    <citation type="submission" date="2020-05" db="UniProtKB">
        <authorList>
            <consortium name="EnsemblMetazoa"/>
        </authorList>
    </citation>
    <scope>IDENTIFICATION</scope>
    <source>
        <strain evidence="2">maculatus3</strain>
    </source>
</reference>
<dbReference type="VEuPathDB" id="VectorBase:AMAM001702"/>
<keyword evidence="1" id="KW-0732">Signal</keyword>
<keyword evidence="3" id="KW-1185">Reference proteome</keyword>
<sequence length="130" mass="14575">MKTSCHGQQTMLLLLLLLLLLLVLLFSIPTRNAHTHHVELISFRPVSGTRNLGSVPNRLLAGQPTEPNKYGKATNFTVSKNNARPIFDHGQRAFDPAERGWLVVMVINNPCWPAGTHMARRVQTLRSTQQ</sequence>
<organism evidence="2 3">
    <name type="scientific">Anopheles maculatus</name>
    <dbReference type="NCBI Taxonomy" id="74869"/>
    <lineage>
        <taxon>Eukaryota</taxon>
        <taxon>Metazoa</taxon>
        <taxon>Ecdysozoa</taxon>
        <taxon>Arthropoda</taxon>
        <taxon>Hexapoda</taxon>
        <taxon>Insecta</taxon>
        <taxon>Pterygota</taxon>
        <taxon>Neoptera</taxon>
        <taxon>Endopterygota</taxon>
        <taxon>Diptera</taxon>
        <taxon>Nematocera</taxon>
        <taxon>Culicoidea</taxon>
        <taxon>Culicidae</taxon>
        <taxon>Anophelinae</taxon>
        <taxon>Anopheles</taxon>
        <taxon>Anopheles maculatus group</taxon>
    </lineage>
</organism>
<feature type="chain" id="PRO_5008135478" evidence="1">
    <location>
        <begin position="34"/>
        <end position="130"/>
    </location>
</feature>
<accession>A0A182S8B1</accession>
<dbReference type="EnsemblMetazoa" id="AMAM001702-RA">
    <property type="protein sequence ID" value="AMAM001702-PA"/>
    <property type="gene ID" value="AMAM001702"/>
</dbReference>